<proteinExistence type="predicted"/>
<feature type="compositionally biased region" description="Basic and acidic residues" evidence="1">
    <location>
        <begin position="250"/>
        <end position="260"/>
    </location>
</feature>
<feature type="compositionally biased region" description="Polar residues" evidence="1">
    <location>
        <begin position="261"/>
        <end position="283"/>
    </location>
</feature>
<protein>
    <submittedName>
        <fullName evidence="3">Uncharacterized protein</fullName>
    </submittedName>
</protein>
<feature type="compositionally biased region" description="Low complexity" evidence="1">
    <location>
        <begin position="142"/>
        <end position="154"/>
    </location>
</feature>
<feature type="compositionally biased region" description="Basic and acidic residues" evidence="1">
    <location>
        <begin position="10"/>
        <end position="26"/>
    </location>
</feature>
<keyword evidence="2" id="KW-1185">Reference proteome</keyword>
<dbReference type="AlphaFoldDB" id="A0A915DZK0"/>
<evidence type="ECO:0000313" key="3">
    <source>
        <dbReference type="WBParaSite" id="jg24346"/>
    </source>
</evidence>
<feature type="compositionally biased region" description="Acidic residues" evidence="1">
    <location>
        <begin position="205"/>
        <end position="220"/>
    </location>
</feature>
<feature type="compositionally biased region" description="Basic and acidic residues" evidence="1">
    <location>
        <begin position="284"/>
        <end position="296"/>
    </location>
</feature>
<evidence type="ECO:0000256" key="1">
    <source>
        <dbReference type="SAM" id="MobiDB-lite"/>
    </source>
</evidence>
<feature type="region of interest" description="Disordered" evidence="1">
    <location>
        <begin position="1"/>
        <end position="347"/>
    </location>
</feature>
<feature type="compositionally biased region" description="Low complexity" evidence="1">
    <location>
        <begin position="115"/>
        <end position="132"/>
    </location>
</feature>
<evidence type="ECO:0000313" key="2">
    <source>
        <dbReference type="Proteomes" id="UP000887574"/>
    </source>
</evidence>
<dbReference type="WBParaSite" id="jg24346">
    <property type="protein sequence ID" value="jg24346"/>
    <property type="gene ID" value="jg24346"/>
</dbReference>
<dbReference type="Proteomes" id="UP000887574">
    <property type="component" value="Unplaced"/>
</dbReference>
<name>A0A915DZK0_9BILA</name>
<feature type="compositionally biased region" description="Basic and acidic residues" evidence="1">
    <location>
        <begin position="156"/>
        <end position="185"/>
    </location>
</feature>
<organism evidence="2 3">
    <name type="scientific">Ditylenchus dipsaci</name>
    <dbReference type="NCBI Taxonomy" id="166011"/>
    <lineage>
        <taxon>Eukaryota</taxon>
        <taxon>Metazoa</taxon>
        <taxon>Ecdysozoa</taxon>
        <taxon>Nematoda</taxon>
        <taxon>Chromadorea</taxon>
        <taxon>Rhabditida</taxon>
        <taxon>Tylenchina</taxon>
        <taxon>Tylenchomorpha</taxon>
        <taxon>Sphaerularioidea</taxon>
        <taxon>Anguinidae</taxon>
        <taxon>Anguininae</taxon>
        <taxon>Ditylenchus</taxon>
    </lineage>
</organism>
<accession>A0A915DZK0</accession>
<sequence length="499" mass="55495">MMASETRSTTSDETRKRLSSEPEDSSRPSTSKGSRRSSDRSNDQPSSSSTGGGAVYKHGKRIDERSSGSGRRKSPVFEDTLPAAYRLSASHSKPHFNGRHNGSAPLFDSFPPPRRFSSSSTFRSPRGSSRGLIRGGRGLRRGGSSSRGIYSSRGGPRRDAEAKDADNLDEYHRYRDMLNDLERSGRQPHSKANHNRSSDAAPNIDELDLEEVDCIDTSEDREDHLNPHAHQSASRPDKHSKATKKSHQSQKHDHYRRSDSPHTTPKSSNSHSNKATELDQETTTSEKTHNHQEKANDQPAESSLSNGHRNHTEHEQEEGSEDDGDEEAAFSNRQLEDSPANSADDTNCCTEQELDLKETEPGGIIHLQGLNGGEMFQKPVPNPKIPVTRSQPRGCKWFNHNFVPLLTTCLLNSSLESKRLSQKLLKSWDMISSRYKKVQVQQILTKNGGNGFKSQKEEDGNLDSGILSKIEEPLNPPLLVQIALRKYISMVVQEESSKA</sequence>
<feature type="compositionally biased region" description="Acidic residues" evidence="1">
    <location>
        <begin position="315"/>
        <end position="328"/>
    </location>
</feature>
<reference evidence="3" key="1">
    <citation type="submission" date="2022-11" db="UniProtKB">
        <authorList>
            <consortium name="WormBaseParasite"/>
        </authorList>
    </citation>
    <scope>IDENTIFICATION</scope>
</reference>